<evidence type="ECO:0000259" key="3">
    <source>
        <dbReference type="PROSITE" id="PS01031"/>
    </source>
</evidence>
<sequence length="141" mass="16523">MLLSNRAFDLFDELFRDPFFSKPFSDNTTQIMKTDVQEKDNHYLVDMELPGYAKEDVRAELKDGYLTITANKNENRDEKDKDGNYIRRERFTGTCKRSFYVGESVRQEDIQAGFQDGILRLMIPKEAAQKIEEQPKLITIQ</sequence>
<reference evidence="4 5" key="1">
    <citation type="journal article" date="2019" name="Anaerobe">
        <title>Detection of Robinsoniella peoriensis in multiple bone samples of a trauma patient.</title>
        <authorList>
            <person name="Schrottner P."/>
            <person name="Hartwich K."/>
            <person name="Bunk B."/>
            <person name="Schober I."/>
            <person name="Helbig S."/>
            <person name="Rudolph W.W."/>
            <person name="Gunzer F."/>
        </authorList>
    </citation>
    <scope>NUCLEOTIDE SEQUENCE [LARGE SCALE GENOMIC DNA]</scope>
    <source>
        <strain evidence="4 5">DSM 106044</strain>
    </source>
</reference>
<dbReference type="InterPro" id="IPR002068">
    <property type="entry name" value="A-crystallin/Hsp20_dom"/>
</dbReference>
<dbReference type="STRING" id="180332.GCA_000797495_01725"/>
<evidence type="ECO:0000256" key="2">
    <source>
        <dbReference type="RuleBase" id="RU003616"/>
    </source>
</evidence>
<dbReference type="SUPFAM" id="SSF49764">
    <property type="entry name" value="HSP20-like chaperones"/>
    <property type="match status" value="1"/>
</dbReference>
<organism evidence="4 5">
    <name type="scientific">Robinsoniella peoriensis</name>
    <dbReference type="NCBI Taxonomy" id="180332"/>
    <lineage>
        <taxon>Bacteria</taxon>
        <taxon>Bacillati</taxon>
        <taxon>Bacillota</taxon>
        <taxon>Clostridia</taxon>
        <taxon>Lachnospirales</taxon>
        <taxon>Lachnospiraceae</taxon>
        <taxon>Robinsoniella</taxon>
    </lineage>
</organism>
<dbReference type="PROSITE" id="PS01031">
    <property type="entry name" value="SHSP"/>
    <property type="match status" value="1"/>
</dbReference>
<name>A0A4U8Q002_9FIRM</name>
<dbReference type="EMBL" id="QGQD01000107">
    <property type="protein sequence ID" value="TLC97984.1"/>
    <property type="molecule type" value="Genomic_DNA"/>
</dbReference>
<accession>A0A4U8Q002</accession>
<evidence type="ECO:0000313" key="4">
    <source>
        <dbReference type="EMBL" id="TLC97984.1"/>
    </source>
</evidence>
<proteinExistence type="inferred from homology"/>
<dbReference type="OrthoDB" id="9811615at2"/>
<dbReference type="CDD" id="cd06471">
    <property type="entry name" value="ACD_LpsHSP_like"/>
    <property type="match status" value="1"/>
</dbReference>
<dbReference type="PANTHER" id="PTHR11527">
    <property type="entry name" value="HEAT-SHOCK PROTEIN 20 FAMILY MEMBER"/>
    <property type="match status" value="1"/>
</dbReference>
<dbReference type="InterPro" id="IPR008978">
    <property type="entry name" value="HSP20-like_chaperone"/>
</dbReference>
<keyword evidence="5" id="KW-1185">Reference proteome</keyword>
<protein>
    <submittedName>
        <fullName evidence="4">Putative Hsp20 family chaperone</fullName>
    </submittedName>
</protein>
<evidence type="ECO:0000256" key="1">
    <source>
        <dbReference type="PROSITE-ProRule" id="PRU00285"/>
    </source>
</evidence>
<dbReference type="RefSeq" id="WP_070041968.1">
    <property type="nucleotide sequence ID" value="NZ_CABMJZ010000093.1"/>
</dbReference>
<comment type="similarity">
    <text evidence="1 2">Belongs to the small heat shock protein (HSP20) family.</text>
</comment>
<dbReference type="Pfam" id="PF00011">
    <property type="entry name" value="HSP20"/>
    <property type="match status" value="1"/>
</dbReference>
<dbReference type="InterPro" id="IPR031107">
    <property type="entry name" value="Small_HSP"/>
</dbReference>
<comment type="caution">
    <text evidence="4">The sequence shown here is derived from an EMBL/GenBank/DDBJ whole genome shotgun (WGS) entry which is preliminary data.</text>
</comment>
<dbReference type="AlphaFoldDB" id="A0A4U8Q002"/>
<evidence type="ECO:0000313" key="5">
    <source>
        <dbReference type="Proteomes" id="UP000306509"/>
    </source>
</evidence>
<feature type="domain" description="SHSP" evidence="3">
    <location>
        <begin position="22"/>
        <end position="141"/>
    </location>
</feature>
<gene>
    <name evidence="4" type="ORF">DSM106044_05352</name>
</gene>
<dbReference type="Gene3D" id="2.60.40.790">
    <property type="match status" value="1"/>
</dbReference>
<dbReference type="Proteomes" id="UP000306509">
    <property type="component" value="Unassembled WGS sequence"/>
</dbReference>